<sequence length="123" mass="14834">MIVVREEVEHNIWWQIKAGISSFWFDNWTRLGAIYYTESGEVREEEIEVKDFVIEGRCDEEKLAEYMFTEMVEYVKDNIIPPYREDQNDKVWWMSSTEGDFTIKSAWQIVRIKNEIGTDFDFI</sequence>
<accession>A0ABQ7TUJ8</accession>
<protein>
    <submittedName>
        <fullName evidence="1">Uncharacterized protein</fullName>
    </submittedName>
</protein>
<keyword evidence="2" id="KW-1185">Reference proteome</keyword>
<comment type="caution">
    <text evidence="1">The sequence shown here is derived from an EMBL/GenBank/DDBJ whole genome shotgun (WGS) entry which is preliminary data.</text>
</comment>
<evidence type="ECO:0000313" key="2">
    <source>
        <dbReference type="Proteomes" id="UP000826656"/>
    </source>
</evidence>
<dbReference type="EMBL" id="JAIVGD010000028">
    <property type="protein sequence ID" value="KAH0737703.1"/>
    <property type="molecule type" value="Genomic_DNA"/>
</dbReference>
<gene>
    <name evidence="1" type="ORF">KY290_036408</name>
</gene>
<organism evidence="1 2">
    <name type="scientific">Solanum tuberosum</name>
    <name type="common">Potato</name>
    <dbReference type="NCBI Taxonomy" id="4113"/>
    <lineage>
        <taxon>Eukaryota</taxon>
        <taxon>Viridiplantae</taxon>
        <taxon>Streptophyta</taxon>
        <taxon>Embryophyta</taxon>
        <taxon>Tracheophyta</taxon>
        <taxon>Spermatophyta</taxon>
        <taxon>Magnoliopsida</taxon>
        <taxon>eudicotyledons</taxon>
        <taxon>Gunneridae</taxon>
        <taxon>Pentapetalae</taxon>
        <taxon>asterids</taxon>
        <taxon>lamiids</taxon>
        <taxon>Solanales</taxon>
        <taxon>Solanaceae</taxon>
        <taxon>Solanoideae</taxon>
        <taxon>Solaneae</taxon>
        <taxon>Solanum</taxon>
    </lineage>
</organism>
<dbReference type="Proteomes" id="UP000826656">
    <property type="component" value="Unassembled WGS sequence"/>
</dbReference>
<reference evidence="1 2" key="1">
    <citation type="journal article" date="2021" name="bioRxiv">
        <title>Chromosome-scale and haplotype-resolved genome assembly of a tetraploid potato cultivar.</title>
        <authorList>
            <person name="Sun H."/>
            <person name="Jiao W.-B."/>
            <person name="Krause K."/>
            <person name="Campoy J.A."/>
            <person name="Goel M."/>
            <person name="Folz-Donahue K."/>
            <person name="Kukat C."/>
            <person name="Huettel B."/>
            <person name="Schneeberger K."/>
        </authorList>
    </citation>
    <scope>NUCLEOTIDE SEQUENCE [LARGE SCALE GENOMIC DNA]</scope>
    <source>
        <strain evidence="1">SolTubOtavaFocal</strain>
        <tissue evidence="1">Leaves</tissue>
    </source>
</reference>
<proteinExistence type="predicted"/>
<evidence type="ECO:0000313" key="1">
    <source>
        <dbReference type="EMBL" id="KAH0737703.1"/>
    </source>
</evidence>
<name>A0ABQ7TUJ8_SOLTU</name>